<accession>A0ACD3B123</accession>
<evidence type="ECO:0000313" key="1">
    <source>
        <dbReference type="EMBL" id="TFK71963.1"/>
    </source>
</evidence>
<dbReference type="EMBL" id="ML208291">
    <property type="protein sequence ID" value="TFK71963.1"/>
    <property type="molecule type" value="Genomic_DNA"/>
</dbReference>
<name>A0ACD3B123_9AGAR</name>
<protein>
    <submittedName>
        <fullName evidence="1">Uncharacterized protein</fullName>
    </submittedName>
</protein>
<keyword evidence="2" id="KW-1185">Reference proteome</keyword>
<gene>
    <name evidence="1" type="ORF">BDN72DRAFT_876813</name>
</gene>
<reference evidence="1 2" key="1">
    <citation type="journal article" date="2019" name="Nat. Ecol. Evol.">
        <title>Megaphylogeny resolves global patterns of mushroom evolution.</title>
        <authorList>
            <person name="Varga T."/>
            <person name="Krizsan K."/>
            <person name="Foldi C."/>
            <person name="Dima B."/>
            <person name="Sanchez-Garcia M."/>
            <person name="Sanchez-Ramirez S."/>
            <person name="Szollosi G.J."/>
            <person name="Szarkandi J.G."/>
            <person name="Papp V."/>
            <person name="Albert L."/>
            <person name="Andreopoulos W."/>
            <person name="Angelini C."/>
            <person name="Antonin V."/>
            <person name="Barry K.W."/>
            <person name="Bougher N.L."/>
            <person name="Buchanan P."/>
            <person name="Buyck B."/>
            <person name="Bense V."/>
            <person name="Catcheside P."/>
            <person name="Chovatia M."/>
            <person name="Cooper J."/>
            <person name="Damon W."/>
            <person name="Desjardin D."/>
            <person name="Finy P."/>
            <person name="Geml J."/>
            <person name="Haridas S."/>
            <person name="Hughes K."/>
            <person name="Justo A."/>
            <person name="Karasinski D."/>
            <person name="Kautmanova I."/>
            <person name="Kiss B."/>
            <person name="Kocsube S."/>
            <person name="Kotiranta H."/>
            <person name="LaButti K.M."/>
            <person name="Lechner B.E."/>
            <person name="Liimatainen K."/>
            <person name="Lipzen A."/>
            <person name="Lukacs Z."/>
            <person name="Mihaltcheva S."/>
            <person name="Morgado L.N."/>
            <person name="Niskanen T."/>
            <person name="Noordeloos M.E."/>
            <person name="Ohm R.A."/>
            <person name="Ortiz-Santana B."/>
            <person name="Ovrebo C."/>
            <person name="Racz N."/>
            <person name="Riley R."/>
            <person name="Savchenko A."/>
            <person name="Shiryaev A."/>
            <person name="Soop K."/>
            <person name="Spirin V."/>
            <person name="Szebenyi C."/>
            <person name="Tomsovsky M."/>
            <person name="Tulloss R.E."/>
            <person name="Uehling J."/>
            <person name="Grigoriev I.V."/>
            <person name="Vagvolgyi C."/>
            <person name="Papp T."/>
            <person name="Martin F.M."/>
            <person name="Miettinen O."/>
            <person name="Hibbett D.S."/>
            <person name="Nagy L.G."/>
        </authorList>
    </citation>
    <scope>NUCLEOTIDE SEQUENCE [LARGE SCALE GENOMIC DNA]</scope>
    <source>
        <strain evidence="1 2">NL-1719</strain>
    </source>
</reference>
<dbReference type="Proteomes" id="UP000308600">
    <property type="component" value="Unassembled WGS sequence"/>
</dbReference>
<proteinExistence type="predicted"/>
<evidence type="ECO:0000313" key="2">
    <source>
        <dbReference type="Proteomes" id="UP000308600"/>
    </source>
</evidence>
<sequence>MTTTQTIDERELEKRNRLLSKRLREFETFCPRPLGKPHVDEEIPPSALFNFYDRHVAEHLRLKHVHLQSSLHEDLARRVDSKLDELQDVGLGVPRPSNELKLLHPWSASSNLPSGAIHPKHISRWYWDIIGKVASPIASHFIISPHAPFWLLNATFFRMDIDQDNQNDAKNYPWQGFAFQLQQSGVLEKERKLLSWLDEPTTEFLKARAGEDIINFIFLPYSQQSADVMREMDRFALQRLPSSCCATTGYSGTKPSDAETTRVDALKTPWLVREPPHDANSQLTAQSEESSEPKPDKVLSPSGGRPTDFGKDGAATAEGLIHHIWRTAVASDSTFVVISCGDVERIGVRHRGTQTLYLSKLIEVFESQDPAYPKIHLGLHIAALEDAQDRYRQSQGSDISNSGRTQRPNLRKRKRENEEPDVFSVGERRGSKRAWLKSASRNLSELMDHSRPETEEFWRQLDNRSLALIFVQGDSLNSPIPASCLRIGGTLSPHGLGPLSKKWNKSYKPINSLKVTLQRPLYRGSGRIHPAIIEIKLADGQTLTQKVMAKVAMTPADRGRLKHEYSIYKHLWEQEVEGISCVFGLFEDFDNLATIMIMERGGLSLLARKPVGAVDNAVELDRKEKKACLSILTAVHQAGVLHGYIHPKHITTSHDFKTTIIDFSQAKLDASEQELKTEITFILQRVYTLLNADLSSLDILLILPLMEPGATPTCTLNVSLFHKLGEALQQSLPEMTLDPNGSPNTSTRPPAYYDAHLAPELVLRRITSLPTLASDLKRCVENNTLRVCSQRLVSDDEEDAIENLSLPGSLPSLVYKTEKNIVDYFDRYVAPITCSLAILFLFREEFLESRATKKLYYETTANERNKAIADAFLRLRQLPGDEELVAGNTLVIWENKTPEAGSLGVRNALKKLINEGTFGWFRCSGELDEACSKQKGHSDSYGNIIYTRARRSPDSTRFGNTLPEAPSEQTVRTDKLRRGERGTGITHREHAQYIIQQVEILSPIRAFPAWAEAVKNDTTFLVIQMGNHEYIGLRHRESQELFLSEEICVQSPGYIQLHVGLYMRALFDAELRSARLARAFKNRGLKGIYATIRRNWFIPTPGLRSKEPTVEEGKALTNPGQALHNALRIHRIKGRNIPEVTFQRYEFGDSKMAKREPLPYHINLHIISGSAEYHGIYPYFTALANVFIDRWESPLQVALLLGFGLTEQMQKRYTAYCQLMRAERPQNARNLDPGLLEHFGVFAQLGDTSMISALITAVPGRCVSTHAPAEIPKILSQFRPQLENILNNIHWLDFALGKIKLKNIYVTAERPYFVSYHKATSMKTMRGGKGKLIESEKNQLAQIFDPQDVAVAEPQTILEEPQTRLQPGQRIPRAEVVARIAHDTRGTPSSNANTVRLGKRRYITKEEEIINRFEELDEGGQPRASSSHRKLEDP</sequence>
<organism evidence="1 2">
    <name type="scientific">Pluteus cervinus</name>
    <dbReference type="NCBI Taxonomy" id="181527"/>
    <lineage>
        <taxon>Eukaryota</taxon>
        <taxon>Fungi</taxon>
        <taxon>Dikarya</taxon>
        <taxon>Basidiomycota</taxon>
        <taxon>Agaricomycotina</taxon>
        <taxon>Agaricomycetes</taxon>
        <taxon>Agaricomycetidae</taxon>
        <taxon>Agaricales</taxon>
        <taxon>Pluteineae</taxon>
        <taxon>Pluteaceae</taxon>
        <taxon>Pluteus</taxon>
    </lineage>
</organism>